<evidence type="ECO:0000313" key="2">
    <source>
        <dbReference type="Proteomes" id="UP001321477"/>
    </source>
</evidence>
<dbReference type="InterPro" id="IPR036689">
    <property type="entry name" value="ESAT-6-like_sf"/>
</dbReference>
<gene>
    <name evidence="1" type="ORF">GCM10025870_25640</name>
</gene>
<dbReference type="Proteomes" id="UP001321477">
    <property type="component" value="Chromosome"/>
</dbReference>
<evidence type="ECO:0008006" key="3">
    <source>
        <dbReference type="Google" id="ProtNLM"/>
    </source>
</evidence>
<protein>
    <recommendedName>
        <fullName evidence="3">WXG100 family type VII secretion target</fullName>
    </recommendedName>
</protein>
<accession>A0ABN6YEG0</accession>
<reference evidence="2" key="1">
    <citation type="journal article" date="2019" name="Int. J. Syst. Evol. Microbiol.">
        <title>The Global Catalogue of Microorganisms (GCM) 10K type strain sequencing project: providing services to taxonomists for standard genome sequencing and annotation.</title>
        <authorList>
            <consortium name="The Broad Institute Genomics Platform"/>
            <consortium name="The Broad Institute Genome Sequencing Center for Infectious Disease"/>
            <person name="Wu L."/>
            <person name="Ma J."/>
        </authorList>
    </citation>
    <scope>NUCLEOTIDE SEQUENCE [LARGE SCALE GENOMIC DNA]</scope>
    <source>
        <strain evidence="2">NBRC 109019</strain>
    </source>
</reference>
<organism evidence="1 2">
    <name type="scientific">Agromyces marinus</name>
    <dbReference type="NCBI Taxonomy" id="1389020"/>
    <lineage>
        <taxon>Bacteria</taxon>
        <taxon>Bacillati</taxon>
        <taxon>Actinomycetota</taxon>
        <taxon>Actinomycetes</taxon>
        <taxon>Micrococcales</taxon>
        <taxon>Microbacteriaceae</taxon>
        <taxon>Agromyces</taxon>
    </lineage>
</organism>
<sequence length="97" mass="10391">MMAADFGASYGEMEAMAGKLSDARDDIQSQLDQLKSSVDNLLGNDFKTQHASGKFGQGYEELTTGLKNAVDGIGEMGEALRGMMQAIQDLDQQLAGR</sequence>
<dbReference type="Gene3D" id="1.10.287.1060">
    <property type="entry name" value="ESAT-6-like"/>
    <property type="match status" value="1"/>
</dbReference>
<proteinExistence type="predicted"/>
<evidence type="ECO:0000313" key="1">
    <source>
        <dbReference type="EMBL" id="BDZ55491.1"/>
    </source>
</evidence>
<dbReference type="Pfam" id="PF06013">
    <property type="entry name" value="WXG100"/>
    <property type="match status" value="1"/>
</dbReference>
<dbReference type="InterPro" id="IPR010310">
    <property type="entry name" value="T7SS_ESAT-6-like"/>
</dbReference>
<dbReference type="RefSeq" id="WP_286329054.1">
    <property type="nucleotide sequence ID" value="NZ_AP027734.1"/>
</dbReference>
<dbReference type="EMBL" id="AP027734">
    <property type="protein sequence ID" value="BDZ55491.1"/>
    <property type="molecule type" value="Genomic_DNA"/>
</dbReference>
<keyword evidence="2" id="KW-1185">Reference proteome</keyword>
<name>A0ABN6YEG0_9MICO</name>
<dbReference type="SUPFAM" id="SSF140453">
    <property type="entry name" value="EsxAB dimer-like"/>
    <property type="match status" value="1"/>
</dbReference>